<dbReference type="Pfam" id="PF01396">
    <property type="entry name" value="Zn_ribbon_Top1"/>
    <property type="match status" value="1"/>
</dbReference>
<dbReference type="Gene3D" id="3.30.65.10">
    <property type="entry name" value="Bacterial Topoisomerase I, domain 1"/>
    <property type="match status" value="1"/>
</dbReference>
<dbReference type="EMBL" id="JBAKBA010000010">
    <property type="protein sequence ID" value="MEL0658675.1"/>
    <property type="molecule type" value="Genomic_DNA"/>
</dbReference>
<feature type="transmembrane region" description="Helical" evidence="1">
    <location>
        <begin position="6"/>
        <end position="27"/>
    </location>
</feature>
<keyword evidence="1" id="KW-0472">Membrane</keyword>
<gene>
    <name evidence="3" type="ORF">V6255_05920</name>
</gene>
<dbReference type="PROSITE" id="PS50965">
    <property type="entry name" value="NERD"/>
    <property type="match status" value="1"/>
</dbReference>
<protein>
    <submittedName>
        <fullName evidence="3">NERD domain-containing protein</fullName>
    </submittedName>
</protein>
<proteinExistence type="predicted"/>
<sequence length="286" mass="32615">MDLTAPILNALSLYWFILPLFILPVVLKSAWFKGILGEFLVNFLLTKFLPKKQYTLIKNITLPTDDGTTQIDHIVVSEYGLFVIETKNMKGWIFGSANQKQWTQKIFKYTGKFQNPLHQNYKHTQTLASCLTIPNEFIYSVVVFIGDSTFKTKMPENVTYARGCVEYIKTKQAVHFSKEQVSHLISKIEAGRLTPSLKTNSAHNKHVKTIVESKAEPREITKQVYESKVEPKEMPNQGLEIQEGVVKSCPKCGSEMALRQAQKGKYVGNQFWGCTNFPKCRKVINL</sequence>
<name>A0ABU9HA51_9GAMM</name>
<keyword evidence="1" id="KW-1133">Transmembrane helix</keyword>
<dbReference type="RefSeq" id="WP_341627317.1">
    <property type="nucleotide sequence ID" value="NZ_JBAKBA010000010.1"/>
</dbReference>
<evidence type="ECO:0000256" key="1">
    <source>
        <dbReference type="SAM" id="Phobius"/>
    </source>
</evidence>
<keyword evidence="4" id="KW-1185">Reference proteome</keyword>
<dbReference type="InterPro" id="IPR011528">
    <property type="entry name" value="NERD"/>
</dbReference>
<keyword evidence="1" id="KW-0812">Transmembrane</keyword>
<evidence type="ECO:0000259" key="2">
    <source>
        <dbReference type="PROSITE" id="PS50965"/>
    </source>
</evidence>
<dbReference type="InterPro" id="IPR013498">
    <property type="entry name" value="Topo_IA_Znf"/>
</dbReference>
<reference evidence="3 4" key="1">
    <citation type="submission" date="2024-02" db="EMBL/GenBank/DDBJ databases">
        <title>Bacteria isolated from the canopy kelp, Nereocystis luetkeana.</title>
        <authorList>
            <person name="Pfister C.A."/>
            <person name="Younker I.T."/>
            <person name="Light S.H."/>
        </authorList>
    </citation>
    <scope>NUCLEOTIDE SEQUENCE [LARGE SCALE GENOMIC DNA]</scope>
    <source>
        <strain evidence="3 4">TI.2.07</strain>
    </source>
</reference>
<organism evidence="3 4">
    <name type="scientific">Psychromonas arctica</name>
    <dbReference type="NCBI Taxonomy" id="168275"/>
    <lineage>
        <taxon>Bacteria</taxon>
        <taxon>Pseudomonadati</taxon>
        <taxon>Pseudomonadota</taxon>
        <taxon>Gammaproteobacteria</taxon>
        <taxon>Alteromonadales</taxon>
        <taxon>Psychromonadaceae</taxon>
        <taxon>Psychromonas</taxon>
    </lineage>
</organism>
<feature type="domain" description="NERD" evidence="2">
    <location>
        <begin position="33"/>
        <end position="150"/>
    </location>
</feature>
<evidence type="ECO:0000313" key="3">
    <source>
        <dbReference type="EMBL" id="MEL0658675.1"/>
    </source>
</evidence>
<accession>A0ABU9HA51</accession>
<comment type="caution">
    <text evidence="3">The sequence shown here is derived from an EMBL/GenBank/DDBJ whole genome shotgun (WGS) entry which is preliminary data.</text>
</comment>
<dbReference type="Proteomes" id="UP001366060">
    <property type="component" value="Unassembled WGS sequence"/>
</dbReference>
<dbReference type="SUPFAM" id="SSF57783">
    <property type="entry name" value="Zinc beta-ribbon"/>
    <property type="match status" value="1"/>
</dbReference>
<evidence type="ECO:0000313" key="4">
    <source>
        <dbReference type="Proteomes" id="UP001366060"/>
    </source>
</evidence>
<dbReference type="Pfam" id="PF08378">
    <property type="entry name" value="NERD"/>
    <property type="match status" value="1"/>
</dbReference>